<dbReference type="InterPro" id="IPR058933">
    <property type="entry name" value="YMC020W-like_ab_hydrolase"/>
</dbReference>
<dbReference type="Pfam" id="PF26147">
    <property type="entry name" value="AB_HYDROLASE_YMC0-YMC35"/>
    <property type="match status" value="1"/>
</dbReference>
<comment type="caution">
    <text evidence="3">The sequence shown here is derived from an EMBL/GenBank/DDBJ whole genome shotgun (WGS) entry which is preliminary data.</text>
</comment>
<feature type="region of interest" description="Disordered" evidence="1">
    <location>
        <begin position="1"/>
        <end position="20"/>
    </location>
</feature>
<keyword evidence="4" id="KW-1185">Reference proteome</keyword>
<evidence type="ECO:0000313" key="4">
    <source>
        <dbReference type="Proteomes" id="UP000697127"/>
    </source>
</evidence>
<accession>A0A9P7BD65</accession>
<dbReference type="Proteomes" id="UP000697127">
    <property type="component" value="Unassembled WGS sequence"/>
</dbReference>
<dbReference type="InterPro" id="IPR058934">
    <property type="entry name" value="YMC020W-like"/>
</dbReference>
<gene>
    <name evidence="3" type="ORF">C6P40_001955</name>
</gene>
<evidence type="ECO:0000256" key="1">
    <source>
        <dbReference type="SAM" id="MobiDB-lite"/>
    </source>
</evidence>
<proteinExistence type="predicted"/>
<reference evidence="3" key="1">
    <citation type="submission" date="2020-11" db="EMBL/GenBank/DDBJ databases">
        <title>Kefir isolates.</title>
        <authorList>
            <person name="Marcisauskas S."/>
            <person name="Kim Y."/>
            <person name="Blasche S."/>
        </authorList>
    </citation>
    <scope>NUCLEOTIDE SEQUENCE</scope>
    <source>
        <strain evidence="3">Olga-1</strain>
    </source>
</reference>
<dbReference type="PANTHER" id="PTHR47349:SF1">
    <property type="entry name" value="AER328WP"/>
    <property type="match status" value="1"/>
</dbReference>
<dbReference type="AlphaFoldDB" id="A0A9P7BD65"/>
<name>A0A9P7BD65_9ASCO</name>
<organism evidence="3 4">
    <name type="scientific">Pichia californica</name>
    <dbReference type="NCBI Taxonomy" id="460514"/>
    <lineage>
        <taxon>Eukaryota</taxon>
        <taxon>Fungi</taxon>
        <taxon>Dikarya</taxon>
        <taxon>Ascomycota</taxon>
        <taxon>Saccharomycotina</taxon>
        <taxon>Pichiomycetes</taxon>
        <taxon>Pichiales</taxon>
        <taxon>Pichiaceae</taxon>
        <taxon>Pichia</taxon>
    </lineage>
</organism>
<feature type="compositionally biased region" description="Polar residues" evidence="1">
    <location>
        <begin position="1"/>
        <end position="13"/>
    </location>
</feature>
<evidence type="ECO:0000313" key="3">
    <source>
        <dbReference type="EMBL" id="KAG0687722.1"/>
    </source>
</evidence>
<sequence>MMSSQLQHSTDNINSSAATSNNAVSYPNIEEVLNPHQNVSNTTLLDESRDKYKNEETLENESIHKECGLLSSKNNTAATNSIKSSDAVLSQSQQSETTNERLQDKVIGYLNPWGIWSNRSNNVVLESNTESDINIPKEPIIQEETPKTPPLPPSSPLIQQTLTQPNSKFISDTILNQSPTVGVIEETITTVDTENMHTDNVENPNVLENNSNFIWNITRRVSLIPSSFLPPSTSDGQLLINELSPNKISPVIDNHQLISTSNSIVPLSSGTEQINNTDESHPKESLWWSPWNWRFSNKNDEEIDESVSDLGGKIIEDELLKVQRREIANQIKCQSYGIPKSVVWSIFNSSEEKNFGYVRITGNTYKKPVIMKNMPASVFELNERQLVNNINKSNGNGNGNISIAAESIVLPDIKSNYRDFTLRTKCRIALSKVPVLQSIFSPQSHLYYENNSNNLQTNKKFEKKAIVICFHGFLPQKISKNIIGENTSTSEQMKEYAVKELERWSDIQNIDVKIDTICIEGYGKLFERVNECLSILESWIEIISKCDYILTISNSHNVALTIHVMAKLITSGYFDNAEKLGFIGFSGLLMGPIPEVESKISTRGSVGKDNDIISELFDFQDPESLQSKELVRNMKILIKKNFKVTLIGSLNDCFTPLYSSLALHLIHPNIYRAIYIDGSQHQPDFITSLFNLILTVKNLNYSDHGLLLELSSFFTGSIGEGQHSGLLKNKYGYRIGINNMLNTSDLFYQKKLREEITNIREYTTNSYHIPWCLRGFLEELEKLQKHFDIKQMIYQLYEEFRSWEPETQKMKDLKYCMLAFESVLNEDIGL</sequence>
<feature type="domain" description="YMC020W-like alpha/beta hydrolase" evidence="2">
    <location>
        <begin position="455"/>
        <end position="779"/>
    </location>
</feature>
<evidence type="ECO:0000259" key="2">
    <source>
        <dbReference type="Pfam" id="PF26147"/>
    </source>
</evidence>
<dbReference type="PANTHER" id="PTHR47349">
    <property type="entry name" value="CHROMOSOME 8, WHOLE GENOME SHOTGUN SEQUENCE"/>
    <property type="match status" value="1"/>
</dbReference>
<protein>
    <recommendedName>
        <fullName evidence="2">YMC020W-like alpha/beta hydrolase domain-containing protein</fullName>
    </recommendedName>
</protein>
<dbReference type="EMBL" id="PUHW01000224">
    <property type="protein sequence ID" value="KAG0687722.1"/>
    <property type="molecule type" value="Genomic_DNA"/>
</dbReference>